<name>A0A1C7PAF2_9BACT</name>
<gene>
    <name evidence="2" type="ORF">PYTT_1514</name>
</gene>
<organism evidence="2 3">
    <name type="scientific">Akkermansia glycaniphila</name>
    <dbReference type="NCBI Taxonomy" id="1679444"/>
    <lineage>
        <taxon>Bacteria</taxon>
        <taxon>Pseudomonadati</taxon>
        <taxon>Verrucomicrobiota</taxon>
        <taxon>Verrucomicrobiia</taxon>
        <taxon>Verrucomicrobiales</taxon>
        <taxon>Akkermansiaceae</taxon>
        <taxon>Akkermansia</taxon>
    </lineage>
</organism>
<dbReference type="STRING" id="1679444.PYTT_1514"/>
<accession>A0A1C7PAF2</accession>
<sequence length="91" mass="9974">MDAVRKLSPGDVVNLEWQHLYIYDGRSSYPARVVNLITPAKLLDEILLPPPAPSGKYGPSALPYIRLMMGGRNASTPDRKEDAVPQDGKQG</sequence>
<dbReference type="AlphaFoldDB" id="A0A1C7PAF2"/>
<protein>
    <submittedName>
        <fullName evidence="2">Uncharacterized protein</fullName>
    </submittedName>
</protein>
<dbReference type="Proteomes" id="UP000176204">
    <property type="component" value="Chromosome I"/>
</dbReference>
<reference evidence="3" key="1">
    <citation type="submission" date="2016-09" db="EMBL/GenBank/DDBJ databases">
        <authorList>
            <person name="Koehorst J."/>
        </authorList>
    </citation>
    <scope>NUCLEOTIDE SEQUENCE [LARGE SCALE GENOMIC DNA]</scope>
</reference>
<feature type="region of interest" description="Disordered" evidence="1">
    <location>
        <begin position="71"/>
        <end position="91"/>
    </location>
</feature>
<proteinExistence type="predicted"/>
<evidence type="ECO:0000313" key="3">
    <source>
        <dbReference type="Proteomes" id="UP000176204"/>
    </source>
</evidence>
<dbReference type="EMBL" id="LT629973">
    <property type="protein sequence ID" value="SEH89430.1"/>
    <property type="molecule type" value="Genomic_DNA"/>
</dbReference>
<dbReference type="KEGG" id="agl:PYTT_1514"/>
<evidence type="ECO:0000313" key="2">
    <source>
        <dbReference type="EMBL" id="SEH89430.1"/>
    </source>
</evidence>
<evidence type="ECO:0000256" key="1">
    <source>
        <dbReference type="SAM" id="MobiDB-lite"/>
    </source>
</evidence>
<keyword evidence="3" id="KW-1185">Reference proteome</keyword>